<dbReference type="EMBL" id="JAUJLE010000373">
    <property type="protein sequence ID" value="KAK0958643.1"/>
    <property type="molecule type" value="Genomic_DNA"/>
</dbReference>
<dbReference type="Proteomes" id="UP001168146">
    <property type="component" value="Unassembled WGS sequence"/>
</dbReference>
<name>A0AAN6FK31_9PEZI</name>
<dbReference type="SUPFAM" id="SSF51197">
    <property type="entry name" value="Clavaminate synthase-like"/>
    <property type="match status" value="1"/>
</dbReference>
<evidence type="ECO:0000313" key="4">
    <source>
        <dbReference type="Proteomes" id="UP001175353"/>
    </source>
</evidence>
<dbReference type="Pfam" id="PF05721">
    <property type="entry name" value="PhyH"/>
    <property type="match status" value="1"/>
</dbReference>
<evidence type="ECO:0008006" key="5">
    <source>
        <dbReference type="Google" id="ProtNLM"/>
    </source>
</evidence>
<accession>A0AAN6FK31</accession>
<dbReference type="PANTHER" id="PTHR31630:SF6">
    <property type="entry name" value="PHYTANOYL-COA DIOXYGENASE-RELATED"/>
    <property type="match status" value="1"/>
</dbReference>
<evidence type="ECO:0000313" key="2">
    <source>
        <dbReference type="EMBL" id="KAK0958643.1"/>
    </source>
</evidence>
<dbReference type="InterPro" id="IPR008775">
    <property type="entry name" value="Phytyl_CoA_dOase-like"/>
</dbReference>
<dbReference type="AlphaFoldDB" id="A0AAN6FK31"/>
<evidence type="ECO:0000313" key="3">
    <source>
        <dbReference type="Proteomes" id="UP001168146"/>
    </source>
</evidence>
<dbReference type="PANTHER" id="PTHR31630">
    <property type="entry name" value="PHYTANOYL-COA DIOXYGENASE-RELATED-RELATED"/>
    <property type="match status" value="1"/>
</dbReference>
<organism evidence="1 3">
    <name type="scientific">Friedmanniomyces endolithicus</name>
    <dbReference type="NCBI Taxonomy" id="329885"/>
    <lineage>
        <taxon>Eukaryota</taxon>
        <taxon>Fungi</taxon>
        <taxon>Dikarya</taxon>
        <taxon>Ascomycota</taxon>
        <taxon>Pezizomycotina</taxon>
        <taxon>Dothideomycetes</taxon>
        <taxon>Dothideomycetidae</taxon>
        <taxon>Mycosphaerellales</taxon>
        <taxon>Teratosphaeriaceae</taxon>
        <taxon>Friedmanniomyces</taxon>
    </lineage>
</organism>
<reference evidence="1" key="1">
    <citation type="submission" date="2021-12" db="EMBL/GenBank/DDBJ databases">
        <title>Black yeast isolated from Biological Soil Crust.</title>
        <authorList>
            <person name="Kurbessoian T."/>
        </authorList>
    </citation>
    <scope>NUCLEOTIDE SEQUENCE</scope>
    <source>
        <strain evidence="1">CCFEE 5208</strain>
    </source>
</reference>
<proteinExistence type="predicted"/>
<dbReference type="Gene3D" id="2.60.120.620">
    <property type="entry name" value="q2cbj1_9rhob like domain"/>
    <property type="match status" value="1"/>
</dbReference>
<dbReference type="Proteomes" id="UP001175353">
    <property type="component" value="Unassembled WGS sequence"/>
</dbReference>
<protein>
    <recommendedName>
        <fullName evidence="5">Phytanoyl-CoA dioxygenase</fullName>
    </recommendedName>
</protein>
<sequence length="320" mass="36128">MTKPQWLLELEENGYVVVPNVIPQASCDQFVESSLKWLESFPHGFKRDDRNTWDEEHLPSGHKGGLYNRYSVNHEAFVWKIRTEPGIIKVFEQIWGTDDLIASFDGLNVSLPVNPKTGRTDIAETDIDQNPRKVDRFELYQGIANMSPNGPSDGGLVVLAGSHKHHKQHFDQIGGFRPEQDQGAEENGYDYTAQDVAFYHAQGCKEVKICAKAGDLILWDSRTIHWNASPVGEQIRFISYVCYCPRTMASEEELARKLEVFQARKGSTHWPNMNVIPADGTKHDALPCRPNGSVDPANRLRPFTEPEETPTVMRLVGVRG</sequence>
<keyword evidence="4" id="KW-1185">Reference proteome</keyword>
<reference evidence="2" key="2">
    <citation type="submission" date="2023-06" db="EMBL/GenBank/DDBJ databases">
        <title>Black Yeasts Isolated from many extreme environments.</title>
        <authorList>
            <person name="Coleine C."/>
            <person name="Stajich J.E."/>
            <person name="Selbmann L."/>
        </authorList>
    </citation>
    <scope>NUCLEOTIDE SEQUENCE</scope>
    <source>
        <strain evidence="2">CCFEE 5200</strain>
    </source>
</reference>
<evidence type="ECO:0000313" key="1">
    <source>
        <dbReference type="EMBL" id="KAK0318601.1"/>
    </source>
</evidence>
<comment type="caution">
    <text evidence="1">The sequence shown here is derived from an EMBL/GenBank/DDBJ whole genome shotgun (WGS) entry which is preliminary data.</text>
</comment>
<gene>
    <name evidence="1" type="ORF">LTR82_010343</name>
    <name evidence="2" type="ORF">LTR91_021250</name>
</gene>
<dbReference type="EMBL" id="JASUXU010000035">
    <property type="protein sequence ID" value="KAK0318601.1"/>
    <property type="molecule type" value="Genomic_DNA"/>
</dbReference>